<feature type="region of interest" description="Disordered" evidence="1">
    <location>
        <begin position="323"/>
        <end position="349"/>
    </location>
</feature>
<evidence type="ECO:0000313" key="2">
    <source>
        <dbReference type="Proteomes" id="UP000504617"/>
    </source>
</evidence>
<gene>
    <name evidence="3" type="primary">LOC106546480</name>
</gene>
<feature type="compositionally biased region" description="Basic residues" evidence="1">
    <location>
        <begin position="372"/>
        <end position="389"/>
    </location>
</feature>
<protein>
    <submittedName>
        <fullName evidence="3">Uncharacterized protein LOC106546480</fullName>
    </submittedName>
</protein>
<dbReference type="RefSeq" id="XP_013918831.1">
    <property type="nucleotide sequence ID" value="XM_014063356.1"/>
</dbReference>
<evidence type="ECO:0000256" key="1">
    <source>
        <dbReference type="SAM" id="MobiDB-lite"/>
    </source>
</evidence>
<dbReference type="Proteomes" id="UP000504617">
    <property type="component" value="Unplaced"/>
</dbReference>
<keyword evidence="2" id="KW-1185">Reference proteome</keyword>
<feature type="region of interest" description="Disordered" evidence="1">
    <location>
        <begin position="364"/>
        <end position="408"/>
    </location>
</feature>
<feature type="compositionally biased region" description="Basic residues" evidence="1">
    <location>
        <begin position="65"/>
        <end position="81"/>
    </location>
</feature>
<proteinExistence type="predicted"/>
<sequence>VKTLGLSDGKPTARVRDLSSTRWGIPKVESQRPSSPWRSVDPASPQQIPTLWTNGSYRGSFYSRRPSHLRHAHRKRLRGRPGQRYPNDGLRHEYDPWPSAPLPDHGNSPIGLDSRPISSSEGPQPVLGYSPHGPERGGYARWPVGSSEEEHCLQPGPSFNFHAPLCLDQVSWPIPSFGGEQGLPHYYDDGHAHEDPFHAGCDATPIRGQEHRPPPNAGSSWVPDSSGGHNGPVHFLEPGLQFYPFTDQGPRFHPYSFSYFPQGVGDASTPLSIVTQAPPHYFQAAHGPGYENRVVGFPEEAPWPPLHPRRDLPVHRDVRTGPWSTDGGEGDWGSPLHAEENHPSCFSGPESFPPEEGWVPYSLPCRIPRSGARTRSRKTLPKRPRRANHQRQACAPCAASRKKSRDPY</sequence>
<feature type="compositionally biased region" description="Polar residues" evidence="1">
    <location>
        <begin position="44"/>
        <end position="57"/>
    </location>
</feature>
<accession>A0A6I9XYF7</accession>
<dbReference type="GeneID" id="106546480"/>
<evidence type="ECO:0000313" key="3">
    <source>
        <dbReference type="RefSeq" id="XP_013918831.1"/>
    </source>
</evidence>
<dbReference type="AlphaFoldDB" id="A0A6I9XYF7"/>
<feature type="non-terminal residue" evidence="3">
    <location>
        <position position="1"/>
    </location>
</feature>
<dbReference type="OrthoDB" id="10351582at2759"/>
<reference evidence="3" key="1">
    <citation type="submission" date="2025-08" db="UniProtKB">
        <authorList>
            <consortium name="RefSeq"/>
        </authorList>
    </citation>
    <scope>IDENTIFICATION</scope>
</reference>
<organism evidence="2 3">
    <name type="scientific">Thamnophis sirtalis</name>
    <dbReference type="NCBI Taxonomy" id="35019"/>
    <lineage>
        <taxon>Eukaryota</taxon>
        <taxon>Metazoa</taxon>
        <taxon>Chordata</taxon>
        <taxon>Craniata</taxon>
        <taxon>Vertebrata</taxon>
        <taxon>Euteleostomi</taxon>
        <taxon>Lepidosauria</taxon>
        <taxon>Squamata</taxon>
        <taxon>Bifurcata</taxon>
        <taxon>Unidentata</taxon>
        <taxon>Episquamata</taxon>
        <taxon>Toxicofera</taxon>
        <taxon>Serpentes</taxon>
        <taxon>Colubroidea</taxon>
        <taxon>Colubridae</taxon>
        <taxon>Natricinae</taxon>
        <taxon>Thamnophis</taxon>
    </lineage>
</organism>
<feature type="region of interest" description="Disordered" evidence="1">
    <location>
        <begin position="1"/>
        <end position="134"/>
    </location>
</feature>
<dbReference type="KEGG" id="tsr:106546480"/>
<name>A0A6I9XYF7_9SAUR</name>